<feature type="domain" description="Major facilitator superfamily (MFS) profile" evidence="4">
    <location>
        <begin position="1"/>
        <end position="654"/>
    </location>
</feature>
<feature type="transmembrane region" description="Helical" evidence="3">
    <location>
        <begin position="590"/>
        <end position="607"/>
    </location>
</feature>
<sequence>MGSALSSRYGTRPVVMAGGSLASLGLMLASFSTSLTHLYLSIGLVTGLGWALVFTPSMAAVAHYFEKRRTLATGLAVSGAGVSSLAFSPIFQHLVDLYGWRGALFLLAGISLNLVVAGALLRPLALEGDQSTAGKSTKSHGLGMLASLFALELLHHGAFMRYVLVFVLVDTGYFVPYAHLVAHAREVGCDEYEAAFVMSAAAIADVFGRVFAGWLADSRVFSRLIHSLTLWTILTGFSLTLLPLGRSFSSLMPLGICYGLFAGALVPLQFTSLVEIVGIEYLLGAIGLMHMLEMTMSSRILSKPPDGGWGWMVVLAAFVQSALVFGVIRSFGVFLVEFMAYFEEPSGTTSWITSVTVATLMFGSPLASGLGKKFGERPLAIIGGFLSGFGFLLASFATSLAQLYVFIGLLTAVANALVFSGSGIASLVFSPFFQFLVESYGWRGALLIVAGMVFNLVVCGALLRPLNLATDDTKGMFIITGYFIPFAHLVPHAREQGFDEYQAAFLVSAVGISDIVGRIISGGLAGWSSLRLVHNYTMWAVLTSVSLLVVPLGHSYVAMVAISICYGFVASAVIPLKFSSLVEIVGMDQIMGAIGLIHMMESVGALAGPPLSGWIHDVTGSYNASFLTSGAFIAAGSLGLLLLPGFFACHPTSSPKHPKHPEGHKLEGSPDLNHHKGMC</sequence>
<name>A0ABQ7T900_PHRPL</name>
<feature type="transmembrane region" description="Helical" evidence="3">
    <location>
        <begin position="71"/>
        <end position="91"/>
    </location>
</feature>
<feature type="transmembrane region" description="Helical" evidence="3">
    <location>
        <begin position="403"/>
        <end position="428"/>
    </location>
</feature>
<keyword evidence="6" id="KW-1185">Reference proteome</keyword>
<dbReference type="PANTHER" id="PTHR11360">
    <property type="entry name" value="MONOCARBOXYLATE TRANSPORTER"/>
    <property type="match status" value="1"/>
</dbReference>
<keyword evidence="3" id="KW-0472">Membrane</keyword>
<feature type="transmembrane region" description="Helical" evidence="3">
    <location>
        <begin position="194"/>
        <end position="212"/>
    </location>
</feature>
<reference evidence="5 6" key="1">
    <citation type="journal article" date="2022" name="Gigascience">
        <title>A chromosome-level genome assembly and annotation of the desert horned lizard, Phrynosoma platyrhinos, provides insight into chromosomal rearrangements among reptiles.</title>
        <authorList>
            <person name="Koochekian N."/>
            <person name="Ascanio A."/>
            <person name="Farleigh K."/>
            <person name="Card D.C."/>
            <person name="Schield D.R."/>
            <person name="Castoe T.A."/>
            <person name="Jezkova T."/>
        </authorList>
    </citation>
    <scope>NUCLEOTIDE SEQUENCE [LARGE SCALE GENOMIC DNA]</scope>
    <source>
        <strain evidence="5">NK-2021</strain>
    </source>
</reference>
<dbReference type="Pfam" id="PF07690">
    <property type="entry name" value="MFS_1"/>
    <property type="match status" value="2"/>
</dbReference>
<feature type="transmembrane region" description="Helical" evidence="3">
    <location>
        <begin position="308"/>
        <end position="328"/>
    </location>
</feature>
<dbReference type="InterPro" id="IPR011701">
    <property type="entry name" value="MFS"/>
</dbReference>
<feature type="transmembrane region" description="Helical" evidence="3">
    <location>
        <begin position="501"/>
        <end position="520"/>
    </location>
</feature>
<feature type="transmembrane region" description="Helical" evidence="3">
    <location>
        <begin position="224"/>
        <end position="244"/>
    </location>
</feature>
<dbReference type="InterPro" id="IPR020846">
    <property type="entry name" value="MFS_dom"/>
</dbReference>
<feature type="transmembrane region" description="Helical" evidence="3">
    <location>
        <begin position="103"/>
        <end position="121"/>
    </location>
</feature>
<feature type="transmembrane region" description="Helical" evidence="3">
    <location>
        <begin position="276"/>
        <end position="296"/>
    </location>
</feature>
<dbReference type="EMBL" id="JAIPUX010000521">
    <property type="protein sequence ID" value="KAH0626098.1"/>
    <property type="molecule type" value="Genomic_DNA"/>
</dbReference>
<comment type="caution">
    <text evidence="5">The sequence shown here is derived from an EMBL/GenBank/DDBJ whole genome shotgun (WGS) entry which is preliminary data.</text>
</comment>
<gene>
    <name evidence="5" type="ORF">JD844_000848</name>
</gene>
<proteinExistence type="predicted"/>
<comment type="subcellular location">
    <subcellularLocation>
        <location evidence="1">Membrane</location>
        <topology evidence="1">Multi-pass membrane protein</topology>
    </subcellularLocation>
</comment>
<feature type="transmembrane region" description="Helical" evidence="3">
    <location>
        <begin position="12"/>
        <end position="32"/>
    </location>
</feature>
<organism evidence="5 6">
    <name type="scientific">Phrynosoma platyrhinos</name>
    <name type="common">Desert horned lizard</name>
    <dbReference type="NCBI Taxonomy" id="52577"/>
    <lineage>
        <taxon>Eukaryota</taxon>
        <taxon>Metazoa</taxon>
        <taxon>Chordata</taxon>
        <taxon>Craniata</taxon>
        <taxon>Vertebrata</taxon>
        <taxon>Euteleostomi</taxon>
        <taxon>Lepidosauria</taxon>
        <taxon>Squamata</taxon>
        <taxon>Bifurcata</taxon>
        <taxon>Unidentata</taxon>
        <taxon>Episquamata</taxon>
        <taxon>Toxicofera</taxon>
        <taxon>Iguania</taxon>
        <taxon>Phrynosomatidae</taxon>
        <taxon>Phrynosomatinae</taxon>
        <taxon>Phrynosoma</taxon>
    </lineage>
</organism>
<feature type="transmembrane region" description="Helical" evidence="3">
    <location>
        <begin position="440"/>
        <end position="463"/>
    </location>
</feature>
<feature type="transmembrane region" description="Helical" evidence="3">
    <location>
        <begin position="348"/>
        <end position="367"/>
    </location>
</feature>
<feature type="transmembrane region" description="Helical" evidence="3">
    <location>
        <begin position="556"/>
        <end position="578"/>
    </location>
</feature>
<keyword evidence="3" id="KW-0812">Transmembrane</keyword>
<dbReference type="InterPro" id="IPR050327">
    <property type="entry name" value="Proton-linked_MCT"/>
</dbReference>
<evidence type="ECO:0000256" key="2">
    <source>
        <dbReference type="SAM" id="MobiDB-lite"/>
    </source>
</evidence>
<dbReference type="PROSITE" id="PS50850">
    <property type="entry name" value="MFS"/>
    <property type="match status" value="1"/>
</dbReference>
<protein>
    <recommendedName>
        <fullName evidence="4">Major facilitator superfamily (MFS) profile domain-containing protein</fullName>
    </recommendedName>
</protein>
<evidence type="ECO:0000313" key="6">
    <source>
        <dbReference type="Proteomes" id="UP000826234"/>
    </source>
</evidence>
<evidence type="ECO:0000259" key="4">
    <source>
        <dbReference type="PROSITE" id="PS50850"/>
    </source>
</evidence>
<evidence type="ECO:0000256" key="1">
    <source>
        <dbReference type="ARBA" id="ARBA00004141"/>
    </source>
</evidence>
<evidence type="ECO:0000313" key="5">
    <source>
        <dbReference type="EMBL" id="KAH0626098.1"/>
    </source>
</evidence>
<feature type="region of interest" description="Disordered" evidence="2">
    <location>
        <begin position="654"/>
        <end position="679"/>
    </location>
</feature>
<keyword evidence="3" id="KW-1133">Transmembrane helix</keyword>
<feature type="transmembrane region" description="Helical" evidence="3">
    <location>
        <begin position="379"/>
        <end position="397"/>
    </location>
</feature>
<dbReference type="Gene3D" id="1.20.1250.20">
    <property type="entry name" value="MFS general substrate transporter like domains"/>
    <property type="match status" value="3"/>
</dbReference>
<feature type="transmembrane region" description="Helical" evidence="3">
    <location>
        <begin position="164"/>
        <end position="182"/>
    </location>
</feature>
<feature type="transmembrane region" description="Helical" evidence="3">
    <location>
        <begin position="627"/>
        <end position="649"/>
    </location>
</feature>
<dbReference type="Proteomes" id="UP000826234">
    <property type="component" value="Unassembled WGS sequence"/>
</dbReference>
<evidence type="ECO:0000256" key="3">
    <source>
        <dbReference type="SAM" id="Phobius"/>
    </source>
</evidence>
<dbReference type="SUPFAM" id="SSF103473">
    <property type="entry name" value="MFS general substrate transporter"/>
    <property type="match status" value="2"/>
</dbReference>
<dbReference type="PANTHER" id="PTHR11360:SF19">
    <property type="entry name" value="MONOCARBOXYLATE TRANSPORTER 13"/>
    <property type="match status" value="1"/>
</dbReference>
<feature type="compositionally biased region" description="Basic and acidic residues" evidence="2">
    <location>
        <begin position="660"/>
        <end position="679"/>
    </location>
</feature>
<feature type="transmembrane region" description="Helical" evidence="3">
    <location>
        <begin position="38"/>
        <end position="59"/>
    </location>
</feature>
<dbReference type="InterPro" id="IPR036259">
    <property type="entry name" value="MFS_trans_sf"/>
</dbReference>
<accession>A0ABQ7T900</accession>